<protein>
    <submittedName>
        <fullName evidence="2">Uncharacterized protein</fullName>
    </submittedName>
</protein>
<reference evidence="2 3" key="1">
    <citation type="journal article" date="2019" name="Commun. Biol.">
        <title>The bagworm genome reveals a unique fibroin gene that provides high tensile strength.</title>
        <authorList>
            <person name="Kono N."/>
            <person name="Nakamura H."/>
            <person name="Ohtoshi R."/>
            <person name="Tomita M."/>
            <person name="Numata K."/>
            <person name="Arakawa K."/>
        </authorList>
    </citation>
    <scope>NUCLEOTIDE SEQUENCE [LARGE SCALE GENOMIC DNA]</scope>
</reference>
<name>A0A4C1Y1U5_EUMVA</name>
<feature type="region of interest" description="Disordered" evidence="1">
    <location>
        <begin position="51"/>
        <end position="80"/>
    </location>
</feature>
<comment type="caution">
    <text evidence="2">The sequence shown here is derived from an EMBL/GenBank/DDBJ whole genome shotgun (WGS) entry which is preliminary data.</text>
</comment>
<organism evidence="2 3">
    <name type="scientific">Eumeta variegata</name>
    <name type="common">Bagworm moth</name>
    <name type="synonym">Eumeta japonica</name>
    <dbReference type="NCBI Taxonomy" id="151549"/>
    <lineage>
        <taxon>Eukaryota</taxon>
        <taxon>Metazoa</taxon>
        <taxon>Ecdysozoa</taxon>
        <taxon>Arthropoda</taxon>
        <taxon>Hexapoda</taxon>
        <taxon>Insecta</taxon>
        <taxon>Pterygota</taxon>
        <taxon>Neoptera</taxon>
        <taxon>Endopterygota</taxon>
        <taxon>Lepidoptera</taxon>
        <taxon>Glossata</taxon>
        <taxon>Ditrysia</taxon>
        <taxon>Tineoidea</taxon>
        <taxon>Psychidae</taxon>
        <taxon>Oiketicinae</taxon>
        <taxon>Eumeta</taxon>
    </lineage>
</organism>
<dbReference type="AlphaFoldDB" id="A0A4C1Y1U5"/>
<evidence type="ECO:0000313" key="2">
    <source>
        <dbReference type="EMBL" id="GBP69876.1"/>
    </source>
</evidence>
<dbReference type="Proteomes" id="UP000299102">
    <property type="component" value="Unassembled WGS sequence"/>
</dbReference>
<feature type="compositionally biased region" description="Basic residues" evidence="1">
    <location>
        <begin position="12"/>
        <end position="22"/>
    </location>
</feature>
<keyword evidence="3" id="KW-1185">Reference proteome</keyword>
<dbReference type="EMBL" id="BGZK01001055">
    <property type="protein sequence ID" value="GBP69876.1"/>
    <property type="molecule type" value="Genomic_DNA"/>
</dbReference>
<sequence length="80" mass="8875">MPRVQSPGAPGPRRRRRRRRLRNLASSRLSTSRFVFTSTDAAVKFVMNTSSGVHNRGTNSRIPHPTNGYVERQAIGGGDL</sequence>
<gene>
    <name evidence="2" type="ORF">EVAR_49456_1</name>
</gene>
<proteinExistence type="predicted"/>
<evidence type="ECO:0000256" key="1">
    <source>
        <dbReference type="SAM" id="MobiDB-lite"/>
    </source>
</evidence>
<feature type="region of interest" description="Disordered" evidence="1">
    <location>
        <begin position="1"/>
        <end position="26"/>
    </location>
</feature>
<evidence type="ECO:0000313" key="3">
    <source>
        <dbReference type="Proteomes" id="UP000299102"/>
    </source>
</evidence>
<accession>A0A4C1Y1U5</accession>
<feature type="compositionally biased region" description="Polar residues" evidence="1">
    <location>
        <begin position="51"/>
        <end position="61"/>
    </location>
</feature>